<evidence type="ECO:0000256" key="18">
    <source>
        <dbReference type="PIRSR" id="PIRSR601382-1"/>
    </source>
</evidence>
<dbReference type="EMBL" id="HBHY01018553">
    <property type="protein sequence ID" value="CAE0148599.1"/>
    <property type="molecule type" value="Transcribed_RNA"/>
</dbReference>
<dbReference type="InterPro" id="IPR001382">
    <property type="entry name" value="Glyco_hydro_47"/>
</dbReference>
<evidence type="ECO:0000256" key="14">
    <source>
        <dbReference type="ARBA" id="ARBA00023180"/>
    </source>
</evidence>
<protein>
    <recommendedName>
        <fullName evidence="21">alpha-1,2-Mannosidase</fullName>
        <ecNumber evidence="21">3.2.1.-</ecNumber>
    </recommendedName>
</protein>
<evidence type="ECO:0000256" key="10">
    <source>
        <dbReference type="ARBA" id="ARBA00022989"/>
    </source>
</evidence>
<dbReference type="FunFam" id="1.50.10.10:FF:000017">
    <property type="entry name" value="alpha-1,2-Mannosidase"/>
    <property type="match status" value="1"/>
</dbReference>
<keyword evidence="6 19" id="KW-0479">Metal-binding</keyword>
<keyword evidence="8 19" id="KW-0106">Calcium</keyword>
<comment type="subcellular location">
    <subcellularLocation>
        <location evidence="2">Golgi apparatus membrane</location>
        <topology evidence="2">Single-pass type II membrane protein</topology>
    </subcellularLocation>
</comment>
<reference evidence="23" key="1">
    <citation type="submission" date="2021-01" db="EMBL/GenBank/DDBJ databases">
        <authorList>
            <person name="Corre E."/>
            <person name="Pelletier E."/>
            <person name="Niang G."/>
            <person name="Scheremetjew M."/>
            <person name="Finn R."/>
            <person name="Kale V."/>
            <person name="Holt S."/>
            <person name="Cochrane G."/>
            <person name="Meng A."/>
            <person name="Brown T."/>
            <person name="Cohen L."/>
        </authorList>
    </citation>
    <scope>NUCLEOTIDE SEQUENCE</scope>
    <source>
        <strain evidence="23">RCC927</strain>
    </source>
</reference>
<evidence type="ECO:0000256" key="7">
    <source>
        <dbReference type="ARBA" id="ARBA00022801"/>
    </source>
</evidence>
<keyword evidence="13 20" id="KW-1015">Disulfide bond</keyword>
<dbReference type="GO" id="GO:0005783">
    <property type="term" value="C:endoplasmic reticulum"/>
    <property type="evidence" value="ECO:0007669"/>
    <property type="project" value="TreeGrafter"/>
</dbReference>
<feature type="disulfide bond" evidence="20">
    <location>
        <begin position="371"/>
        <end position="400"/>
    </location>
</feature>
<dbReference type="PANTHER" id="PTHR11742:SF6">
    <property type="entry name" value="MANNOSYL-OLIGOSACCHARIDE ALPHA-1,2-MANNOSIDASE IA-RELATED"/>
    <property type="match status" value="1"/>
</dbReference>
<feature type="binding site" evidence="19">
    <location>
        <position position="522"/>
    </location>
    <ligand>
        <name>Ca(2+)</name>
        <dbReference type="ChEBI" id="CHEBI:29108"/>
    </ligand>
</feature>
<keyword evidence="5" id="KW-0812">Transmembrane</keyword>
<feature type="region of interest" description="Disordered" evidence="22">
    <location>
        <begin position="1"/>
        <end position="33"/>
    </location>
</feature>
<dbReference type="InterPro" id="IPR050749">
    <property type="entry name" value="Glycosyl_Hydrolase_47"/>
</dbReference>
<dbReference type="SUPFAM" id="SSF48225">
    <property type="entry name" value="Seven-hairpin glycosidases"/>
    <property type="match status" value="1"/>
</dbReference>
<dbReference type="GO" id="GO:0009100">
    <property type="term" value="P:glycoprotein metabolic process"/>
    <property type="evidence" value="ECO:0007669"/>
    <property type="project" value="UniProtKB-ARBA"/>
</dbReference>
<dbReference type="Gene3D" id="1.50.10.10">
    <property type="match status" value="1"/>
</dbReference>
<evidence type="ECO:0000256" key="8">
    <source>
        <dbReference type="ARBA" id="ARBA00022837"/>
    </source>
</evidence>
<evidence type="ECO:0000256" key="5">
    <source>
        <dbReference type="ARBA" id="ARBA00022692"/>
    </source>
</evidence>
<keyword evidence="9" id="KW-0735">Signal-anchor</keyword>
<dbReference type="Pfam" id="PF01532">
    <property type="entry name" value="Glyco_hydro_47"/>
    <property type="match status" value="1"/>
</dbReference>
<feature type="active site" description="Proton donor" evidence="18">
    <location>
        <position position="173"/>
    </location>
</feature>
<dbReference type="InterPro" id="IPR012341">
    <property type="entry name" value="6hp_glycosidase-like_sf"/>
</dbReference>
<dbReference type="GO" id="GO:0005975">
    <property type="term" value="P:carbohydrate metabolic process"/>
    <property type="evidence" value="ECO:0007669"/>
    <property type="project" value="InterPro"/>
</dbReference>
<name>A0A7S3FIM0_9VIRI</name>
<keyword evidence="12" id="KW-0472">Membrane</keyword>
<evidence type="ECO:0000256" key="21">
    <source>
        <dbReference type="RuleBase" id="RU361193"/>
    </source>
</evidence>
<comment type="cofactor">
    <cofactor evidence="1 19">
        <name>Ca(2+)</name>
        <dbReference type="ChEBI" id="CHEBI:29108"/>
    </cofactor>
</comment>
<keyword evidence="11" id="KW-0333">Golgi apparatus</keyword>
<keyword evidence="15 21" id="KW-0326">Glycosidase</keyword>
<dbReference type="AlphaFoldDB" id="A0A7S3FIM0"/>
<evidence type="ECO:0000256" key="15">
    <source>
        <dbReference type="ARBA" id="ARBA00023295"/>
    </source>
</evidence>
<accession>A0A7S3FIM0</accession>
<evidence type="ECO:0000256" key="4">
    <source>
        <dbReference type="ARBA" id="ARBA00007658"/>
    </source>
</evidence>
<evidence type="ECO:0000256" key="22">
    <source>
        <dbReference type="SAM" id="MobiDB-lite"/>
    </source>
</evidence>
<evidence type="ECO:0000256" key="6">
    <source>
        <dbReference type="ARBA" id="ARBA00022723"/>
    </source>
</evidence>
<dbReference type="GO" id="GO:0005509">
    <property type="term" value="F:calcium ion binding"/>
    <property type="evidence" value="ECO:0007669"/>
    <property type="project" value="InterPro"/>
</dbReference>
<proteinExistence type="inferred from homology"/>
<evidence type="ECO:0000256" key="17">
    <source>
        <dbReference type="ARBA" id="ARBA00048605"/>
    </source>
</evidence>
<evidence type="ECO:0000256" key="3">
    <source>
        <dbReference type="ARBA" id="ARBA00004922"/>
    </source>
</evidence>
<organism evidence="23">
    <name type="scientific">Prasinoderma singulare</name>
    <dbReference type="NCBI Taxonomy" id="676789"/>
    <lineage>
        <taxon>Eukaryota</taxon>
        <taxon>Viridiplantae</taxon>
        <taxon>Prasinodermophyta</taxon>
        <taxon>Prasinodermophyceae</taxon>
        <taxon>Prasinodermales</taxon>
        <taxon>Prasinodermaceae</taxon>
        <taxon>Prasinoderma</taxon>
    </lineage>
</organism>
<comment type="catalytic activity">
    <reaction evidence="17">
        <text>N(4)-(alpha-D-Man-(1-&gt;2)-alpha-D-Man-(1-&gt;2)-alpha-D-Man-(1-&gt;3)-[alpha-D-Man-(1-&gt;2)-alpha-D-Man-(1-&gt;3)-[alpha-D-Man-(1-&gt;2)-alpha-D-Man-(1-&gt;6)]-alpha-D-Man-(1-&gt;6)]-beta-D-Man-(1-&gt;4)-beta-D-GlcNAc-(1-&gt;4)-beta-D-GlcNAc)-L-asparaginyl-[protein] (N-glucan mannose isomer 9A1,2,3B1,2,3) + 4 H2O = N(4)-(alpha-D-Man-(1-&gt;3)-[alpha-D-Man-(1-&gt;3)-[alpha-D-Man-(1-&gt;6)]-alpha-D-Man-(1-&gt;6)]-beta-D-Man-(1-&gt;4)-beta-D-GlcNAc-(1-&gt;4)-beta-D-GlcNAc)-L-asparaginyl-[protein] (N-glucan mannose isomer 5A1,2) + 4 beta-D-mannose</text>
        <dbReference type="Rhea" id="RHEA:56008"/>
        <dbReference type="Rhea" id="RHEA-COMP:14356"/>
        <dbReference type="Rhea" id="RHEA-COMP:14367"/>
        <dbReference type="ChEBI" id="CHEBI:15377"/>
        <dbReference type="ChEBI" id="CHEBI:28563"/>
        <dbReference type="ChEBI" id="CHEBI:59087"/>
        <dbReference type="ChEBI" id="CHEBI:139493"/>
        <dbReference type="EC" id="3.2.1.113"/>
    </reaction>
</comment>
<keyword evidence="14" id="KW-0325">Glycoprotein</keyword>
<sequence>MSAAIERNRAAAGHGATQQQRPKQVAHQRAANNARDSGAVYANTANAQAANLSPWTGSLPLVSDAELWGSGGAPSPLDWHTPTAAAGEDSERLEAVREAFLHSWDGYVEAAYGMDELQPKSAKGKNSFGGLGATVIDALDTAIIMGCERCVEKARAWIAGLSFDRQYDASTFETTIRVVGGLIAAYDLTGDKLYLDKATECADHLMPAFNTEAGIPYNQVNLRTGKGKNPSWTQRSSTLAEFGTEQLEFVALTQRTGDPKYQDAVERVVQVLRDRMPADGLYPLYMNPNTALFTSKKVSFGAMGDSFYEYLLKTWIAGGKTPAVGLYKAMWDKTMEGMIGTLFKRSSPGNLLYIAERNGNKLVDKMDHLACFVPGMLLLGSEGPNEERFLQLAKDFTHTCVEMYFRQPTGLSPELVKFREGDDFVSGAHHNLLRPETVESVFYLWRRTGDPMYREWAWRIFQAFQTNCRAKLGYAGLKDVRHTPPQQDDTMQSFWLAETLKYLYLTFSDSAVIPLDKFVLNTEAHPIRITPRA</sequence>
<evidence type="ECO:0000256" key="20">
    <source>
        <dbReference type="PIRSR" id="PIRSR601382-3"/>
    </source>
</evidence>
<gene>
    <name evidence="23" type="ORF">PSIN1315_LOCUS11902</name>
</gene>
<comment type="similarity">
    <text evidence="4 21">Belongs to the glycosyl hydrolase 47 family.</text>
</comment>
<comment type="pathway">
    <text evidence="3">Protein modification; protein glycosylation.</text>
</comment>
<evidence type="ECO:0000256" key="19">
    <source>
        <dbReference type="PIRSR" id="PIRSR601382-2"/>
    </source>
</evidence>
<evidence type="ECO:0000256" key="12">
    <source>
        <dbReference type="ARBA" id="ARBA00023136"/>
    </source>
</evidence>
<evidence type="ECO:0000256" key="9">
    <source>
        <dbReference type="ARBA" id="ARBA00022968"/>
    </source>
</evidence>
<dbReference type="EC" id="3.2.1.-" evidence="21"/>
<evidence type="ECO:0000313" key="23">
    <source>
        <dbReference type="EMBL" id="CAE0148599.1"/>
    </source>
</evidence>
<feature type="active site" description="Proton donor" evidence="18">
    <location>
        <position position="414"/>
    </location>
</feature>
<comment type="catalytic activity">
    <reaction evidence="16">
        <text>N(4)-(alpha-D-Man-(1-&gt;2)-alpha-D-Man-(1-&gt;2)-alpha-D-Man-(1-&gt;3)-[alpha-D-Man-(1-&gt;3)-[alpha-D-Man-(1-&gt;2)-alpha-D-Man-(1-&gt;6)]-alpha-D-Man-(1-&gt;6)]-beta-D-Man-(1-&gt;4)-beta-D-GlcNAc-(1-&gt;4)-beta-D-GlcNAc)-L-asparaginyl-[protein] (N-glucan mannose isomer 8A1,2,3B1,3) + 3 H2O = N(4)-(alpha-D-Man-(1-&gt;3)-[alpha-D-Man-(1-&gt;3)-[alpha-D-Man-(1-&gt;6)]-alpha-D-Man-(1-&gt;6)]-beta-D-Man-(1-&gt;4)-beta-D-GlcNAc-(1-&gt;4)-beta-D-GlcNAc)-L-asparaginyl-[protein] (N-glucan mannose isomer 5A1,2) + 3 beta-D-mannose</text>
        <dbReference type="Rhea" id="RHEA:56028"/>
        <dbReference type="Rhea" id="RHEA-COMP:14358"/>
        <dbReference type="Rhea" id="RHEA-COMP:14367"/>
        <dbReference type="ChEBI" id="CHEBI:15377"/>
        <dbReference type="ChEBI" id="CHEBI:28563"/>
        <dbReference type="ChEBI" id="CHEBI:59087"/>
        <dbReference type="ChEBI" id="CHEBI:60628"/>
        <dbReference type="EC" id="3.2.1.113"/>
    </reaction>
</comment>
<dbReference type="PRINTS" id="PR00747">
    <property type="entry name" value="GLYHDRLASE47"/>
</dbReference>
<evidence type="ECO:0000256" key="2">
    <source>
        <dbReference type="ARBA" id="ARBA00004323"/>
    </source>
</evidence>
<evidence type="ECO:0000256" key="16">
    <source>
        <dbReference type="ARBA" id="ARBA00047669"/>
    </source>
</evidence>
<keyword evidence="10" id="KW-1133">Transmembrane helix</keyword>
<evidence type="ECO:0000256" key="13">
    <source>
        <dbReference type="ARBA" id="ARBA00023157"/>
    </source>
</evidence>
<feature type="active site" evidence="18">
    <location>
        <position position="436"/>
    </location>
</feature>
<dbReference type="GO" id="GO:0000139">
    <property type="term" value="C:Golgi membrane"/>
    <property type="evidence" value="ECO:0007669"/>
    <property type="project" value="UniProtKB-SubCell"/>
</dbReference>
<evidence type="ECO:0000256" key="1">
    <source>
        <dbReference type="ARBA" id="ARBA00001913"/>
    </source>
</evidence>
<keyword evidence="7 21" id="KW-0378">Hydrolase</keyword>
<feature type="active site" evidence="18">
    <location>
        <position position="305"/>
    </location>
</feature>
<dbReference type="InterPro" id="IPR036026">
    <property type="entry name" value="Seven-hairpin_glycosidases"/>
</dbReference>
<evidence type="ECO:0000256" key="11">
    <source>
        <dbReference type="ARBA" id="ARBA00023034"/>
    </source>
</evidence>
<dbReference type="PANTHER" id="PTHR11742">
    <property type="entry name" value="MANNOSYL-OLIGOSACCHARIDE ALPHA-1,2-MANNOSIDASE-RELATED"/>
    <property type="match status" value="1"/>
</dbReference>
<dbReference type="GO" id="GO:0004571">
    <property type="term" value="F:mannosyl-oligosaccharide 1,2-alpha-mannosidase activity"/>
    <property type="evidence" value="ECO:0007669"/>
    <property type="project" value="UniProtKB-EC"/>
</dbReference>